<keyword evidence="7" id="KW-1185">Reference proteome</keyword>
<dbReference type="InterPro" id="IPR018060">
    <property type="entry name" value="HTH_AraC"/>
</dbReference>
<evidence type="ECO:0000256" key="3">
    <source>
        <dbReference type="ARBA" id="ARBA00023163"/>
    </source>
</evidence>
<reference evidence="6 7" key="1">
    <citation type="submission" date="2024-10" db="EMBL/GenBank/DDBJ databases">
        <title>The Natural Products Discovery Center: Release of the First 8490 Sequenced Strains for Exploring Actinobacteria Biosynthetic Diversity.</title>
        <authorList>
            <person name="Kalkreuter E."/>
            <person name="Kautsar S.A."/>
            <person name="Yang D."/>
            <person name="Bader C.D."/>
            <person name="Teijaro C.N."/>
            <person name="Fluegel L."/>
            <person name="Davis C.M."/>
            <person name="Simpson J.R."/>
            <person name="Lauterbach L."/>
            <person name="Steele A.D."/>
            <person name="Gui C."/>
            <person name="Meng S."/>
            <person name="Li G."/>
            <person name="Viehrig K."/>
            <person name="Ye F."/>
            <person name="Su P."/>
            <person name="Kiefer A.F."/>
            <person name="Nichols A."/>
            <person name="Cepeda A.J."/>
            <person name="Yan W."/>
            <person name="Fan B."/>
            <person name="Jiang Y."/>
            <person name="Adhikari A."/>
            <person name="Zheng C.-J."/>
            <person name="Schuster L."/>
            <person name="Cowan T.M."/>
            <person name="Smanski M.J."/>
            <person name="Chevrette M.G."/>
            <person name="De Carvalho L.P.S."/>
            <person name="Shen B."/>
        </authorList>
    </citation>
    <scope>NUCLEOTIDE SEQUENCE [LARGE SCALE GENOMIC DNA]</scope>
    <source>
        <strain evidence="6 7">NPDC051599</strain>
    </source>
</reference>
<keyword evidence="1" id="KW-0805">Transcription regulation</keyword>
<dbReference type="Proteomes" id="UP001612415">
    <property type="component" value="Unassembled WGS sequence"/>
</dbReference>
<comment type="caution">
    <text evidence="6">The sequence shown here is derived from an EMBL/GenBank/DDBJ whole genome shotgun (WGS) entry which is preliminary data.</text>
</comment>
<dbReference type="SMART" id="SM00342">
    <property type="entry name" value="HTH_ARAC"/>
    <property type="match status" value="1"/>
</dbReference>
<dbReference type="Pfam" id="PF14525">
    <property type="entry name" value="AraC_binding_2"/>
    <property type="match status" value="1"/>
</dbReference>
<feature type="compositionally biased region" description="Low complexity" evidence="4">
    <location>
        <begin position="120"/>
        <end position="136"/>
    </location>
</feature>
<feature type="domain" description="HTH araC/xylS-type" evidence="5">
    <location>
        <begin position="242"/>
        <end position="343"/>
    </location>
</feature>
<evidence type="ECO:0000256" key="4">
    <source>
        <dbReference type="SAM" id="MobiDB-lite"/>
    </source>
</evidence>
<dbReference type="Gene3D" id="1.10.10.60">
    <property type="entry name" value="Homeodomain-like"/>
    <property type="match status" value="1"/>
</dbReference>
<dbReference type="PANTHER" id="PTHR43280">
    <property type="entry name" value="ARAC-FAMILY TRANSCRIPTIONAL REGULATOR"/>
    <property type="match status" value="1"/>
</dbReference>
<keyword evidence="2" id="KW-0238">DNA-binding</keyword>
<dbReference type="PROSITE" id="PS01124">
    <property type="entry name" value="HTH_ARAC_FAMILY_2"/>
    <property type="match status" value="1"/>
</dbReference>
<dbReference type="InterPro" id="IPR009057">
    <property type="entry name" value="Homeodomain-like_sf"/>
</dbReference>
<sequence>MSARSDSPYSPDDDASTDVAAALCRWLAPVVERTGHENRVDGAVTVHHFGYVRMITCVSGPLRVTRDPRPAAPETDGSVALLAPSNAAVRLAQDGRATRVDSGQLALVDLRRPFSVEQQQVEQDQLAQKGQQSQQEQQDREVRGAAPRGPARMLFFRLPVHALHVPAATLHHVTARAVAPSAGAGTVLAPLLRHLDESAPRIPAAVGERFGGIVTDLVAALSEELAEDADGPPETGRHRLVVTIRRYIDRNLGDPDLSAERIARAHLISVRYLHRLFEGEQVTVGRLIQRLRIEQCARELARRGRVGPSLSVVAARWGFRSTAHFSRAFKAVHGCAPQQWRRLAVAAAEEPADRSDVEAPGRLS</sequence>
<accession>A0ABW7XYH1</accession>
<dbReference type="Pfam" id="PF12833">
    <property type="entry name" value="HTH_18"/>
    <property type="match status" value="1"/>
</dbReference>
<dbReference type="InterPro" id="IPR035418">
    <property type="entry name" value="AraC-bd_2"/>
</dbReference>
<dbReference type="SUPFAM" id="SSF46689">
    <property type="entry name" value="Homeodomain-like"/>
    <property type="match status" value="1"/>
</dbReference>
<name>A0ABW7XYH1_STRCE</name>
<evidence type="ECO:0000256" key="1">
    <source>
        <dbReference type="ARBA" id="ARBA00023015"/>
    </source>
</evidence>
<organism evidence="6 7">
    <name type="scientific">Streptomyces cellulosae</name>
    <dbReference type="NCBI Taxonomy" id="1968"/>
    <lineage>
        <taxon>Bacteria</taxon>
        <taxon>Bacillati</taxon>
        <taxon>Actinomycetota</taxon>
        <taxon>Actinomycetes</taxon>
        <taxon>Kitasatosporales</taxon>
        <taxon>Streptomycetaceae</taxon>
        <taxon>Streptomyces</taxon>
    </lineage>
</organism>
<protein>
    <submittedName>
        <fullName evidence="6">Helix-turn-helix domain-containing protein</fullName>
    </submittedName>
</protein>
<dbReference type="EMBL" id="JBITDC010000004">
    <property type="protein sequence ID" value="MFI5675143.1"/>
    <property type="molecule type" value="Genomic_DNA"/>
</dbReference>
<dbReference type="PANTHER" id="PTHR43280:SF31">
    <property type="entry name" value="TRANSCRIPTIONAL REGULATORY PROTEIN"/>
    <property type="match status" value="1"/>
</dbReference>
<dbReference type="RefSeq" id="WP_398655997.1">
    <property type="nucleotide sequence ID" value="NZ_JBITDC010000004.1"/>
</dbReference>
<proteinExistence type="predicted"/>
<evidence type="ECO:0000256" key="2">
    <source>
        <dbReference type="ARBA" id="ARBA00023125"/>
    </source>
</evidence>
<evidence type="ECO:0000313" key="6">
    <source>
        <dbReference type="EMBL" id="MFI5675143.1"/>
    </source>
</evidence>
<feature type="region of interest" description="Disordered" evidence="4">
    <location>
        <begin position="120"/>
        <end position="145"/>
    </location>
</feature>
<keyword evidence="3" id="KW-0804">Transcription</keyword>
<evidence type="ECO:0000259" key="5">
    <source>
        <dbReference type="PROSITE" id="PS01124"/>
    </source>
</evidence>
<gene>
    <name evidence="6" type="ORF">ACIA8P_10800</name>
</gene>
<evidence type="ECO:0000313" key="7">
    <source>
        <dbReference type="Proteomes" id="UP001612415"/>
    </source>
</evidence>